<dbReference type="RefSeq" id="WP_312863613.1">
    <property type="nucleotide sequence ID" value="NZ_JACHJP010000002.1"/>
</dbReference>
<comment type="caution">
    <text evidence="3">The sequence shown here is derived from an EMBL/GenBank/DDBJ whole genome shotgun (WGS) entry which is preliminary data.</text>
</comment>
<dbReference type="PIRSF" id="PIRSF020623">
    <property type="entry name" value="PaaX"/>
    <property type="match status" value="1"/>
</dbReference>
<evidence type="ECO:0000259" key="1">
    <source>
        <dbReference type="Pfam" id="PF08223"/>
    </source>
</evidence>
<dbReference type="InterPro" id="IPR048846">
    <property type="entry name" value="PaaX-like_central"/>
</dbReference>
<sequence>MRDVEISTRTLVHGMVRHDATVDAGELYAVAAELGMSDQQVRLCVGRLVREGSFSQEGRGRGAVLRVTADAWPSFAPAVEFVRHAFRQDRGLAPWDGTWHLVAFAVPESARAARDGLRETILRLGGAPVQGGLYVSANAWEDLVEARARELGVADGVTYALSRDLRVGGERDPRALAAALWPLDDVAARHRRLAAVAKPRLVRLGAPEELSRTELLTVAIELASEFTRAMDPDPLLPPELLPSPWPGAQARDLLARCWSHLLRRDGPAGPAVLFRLYADVVREVAPPV</sequence>
<dbReference type="Proteomes" id="UP000552644">
    <property type="component" value="Unassembled WGS sequence"/>
</dbReference>
<dbReference type="Pfam" id="PF20803">
    <property type="entry name" value="PaaX_M"/>
    <property type="match status" value="1"/>
</dbReference>
<accession>A0A7W7QKL1</accession>
<dbReference type="Pfam" id="PF08223">
    <property type="entry name" value="PaaX_C"/>
    <property type="match status" value="1"/>
</dbReference>
<keyword evidence="4" id="KW-1185">Reference proteome</keyword>
<dbReference type="GO" id="GO:0006351">
    <property type="term" value="P:DNA-templated transcription"/>
    <property type="evidence" value="ECO:0007669"/>
    <property type="project" value="InterPro"/>
</dbReference>
<proteinExistence type="predicted"/>
<dbReference type="Gene3D" id="1.20.58.1460">
    <property type="match status" value="1"/>
</dbReference>
<dbReference type="InterPro" id="IPR013225">
    <property type="entry name" value="PaaX_C"/>
</dbReference>
<gene>
    <name evidence="3" type="ORF">FHS44_002328</name>
</gene>
<evidence type="ECO:0000259" key="2">
    <source>
        <dbReference type="Pfam" id="PF20803"/>
    </source>
</evidence>
<dbReference type="InterPro" id="IPR036388">
    <property type="entry name" value="WH-like_DNA-bd_sf"/>
</dbReference>
<organism evidence="3 4">
    <name type="scientific">Streptosporangium saharense</name>
    <dbReference type="NCBI Taxonomy" id="1706840"/>
    <lineage>
        <taxon>Bacteria</taxon>
        <taxon>Bacillati</taxon>
        <taxon>Actinomycetota</taxon>
        <taxon>Actinomycetes</taxon>
        <taxon>Streptosporangiales</taxon>
        <taxon>Streptosporangiaceae</taxon>
        <taxon>Streptosporangium</taxon>
    </lineage>
</organism>
<evidence type="ECO:0000313" key="4">
    <source>
        <dbReference type="Proteomes" id="UP000552644"/>
    </source>
</evidence>
<feature type="domain" description="Transcriptional repressor PaaX-like central Cas2-like" evidence="2">
    <location>
        <begin position="93"/>
        <end position="167"/>
    </location>
</feature>
<feature type="domain" description="Transcriptional repressor PaaX-like C-terminal" evidence="1">
    <location>
        <begin position="181"/>
        <end position="261"/>
    </location>
</feature>
<dbReference type="EMBL" id="JACHJP010000002">
    <property type="protein sequence ID" value="MBB4915243.1"/>
    <property type="molecule type" value="Genomic_DNA"/>
</dbReference>
<dbReference type="PANTHER" id="PTHR30319">
    <property type="entry name" value="PHENYLACETIC ACID REGULATOR-RELATED TRANSCRIPTIONAL REPRESSOR"/>
    <property type="match status" value="1"/>
</dbReference>
<dbReference type="PANTHER" id="PTHR30319:SF1">
    <property type="entry name" value="TRANSCRIPTIONAL REPRESSOR PAAX"/>
    <property type="match status" value="1"/>
</dbReference>
<reference evidence="3 4" key="1">
    <citation type="submission" date="2020-08" db="EMBL/GenBank/DDBJ databases">
        <title>Genomic Encyclopedia of Type Strains, Phase III (KMG-III): the genomes of soil and plant-associated and newly described type strains.</title>
        <authorList>
            <person name="Whitman W."/>
        </authorList>
    </citation>
    <scope>NUCLEOTIDE SEQUENCE [LARGE SCALE GENOMIC DNA]</scope>
    <source>
        <strain evidence="3 4">CECT 8840</strain>
    </source>
</reference>
<dbReference type="Gene3D" id="3.30.70.2650">
    <property type="match status" value="1"/>
</dbReference>
<protein>
    <submittedName>
        <fullName evidence="3">Phenylacetic acid degradation operon negative regulatory protein</fullName>
    </submittedName>
</protein>
<evidence type="ECO:0000313" key="3">
    <source>
        <dbReference type="EMBL" id="MBB4915243.1"/>
    </source>
</evidence>
<name>A0A7W7QKL1_9ACTN</name>
<dbReference type="AlphaFoldDB" id="A0A7W7QKL1"/>
<dbReference type="Gene3D" id="1.10.10.10">
    <property type="entry name" value="Winged helix-like DNA-binding domain superfamily/Winged helix DNA-binding domain"/>
    <property type="match status" value="1"/>
</dbReference>
<dbReference type="InterPro" id="IPR011965">
    <property type="entry name" value="PaaX_trns_reg"/>
</dbReference>